<feature type="transmembrane region" description="Helical" evidence="1">
    <location>
        <begin position="102"/>
        <end position="119"/>
    </location>
</feature>
<dbReference type="EMBL" id="JAGGJU010000016">
    <property type="protein sequence ID" value="MBP1853280.1"/>
    <property type="molecule type" value="Genomic_DNA"/>
</dbReference>
<name>A0ABS4E5Q2_9HYPH</name>
<feature type="domain" description="Calcineurin-like phosphoesterase" evidence="2">
    <location>
        <begin position="146"/>
        <end position="312"/>
    </location>
</feature>
<evidence type="ECO:0000313" key="3">
    <source>
        <dbReference type="EMBL" id="MBP1853280.1"/>
    </source>
</evidence>
<keyword evidence="1" id="KW-1133">Transmembrane helix</keyword>
<accession>A0ABS4E5Q2</accession>
<dbReference type="Pfam" id="PF00149">
    <property type="entry name" value="Metallophos"/>
    <property type="match status" value="1"/>
</dbReference>
<dbReference type="CDD" id="cd07385">
    <property type="entry name" value="MPP_YkuE_C"/>
    <property type="match status" value="1"/>
</dbReference>
<dbReference type="PANTHER" id="PTHR31302:SF0">
    <property type="entry name" value="TRANSMEMBRANE PROTEIN WITH METALLOPHOSPHOESTERASE DOMAIN"/>
    <property type="match status" value="1"/>
</dbReference>
<proteinExistence type="predicted"/>
<dbReference type="InterPro" id="IPR029052">
    <property type="entry name" value="Metallo-depent_PP-like"/>
</dbReference>
<evidence type="ECO:0000313" key="4">
    <source>
        <dbReference type="Proteomes" id="UP000759443"/>
    </source>
</evidence>
<feature type="transmembrane region" description="Helical" evidence="1">
    <location>
        <begin position="25"/>
        <end position="45"/>
    </location>
</feature>
<dbReference type="PANTHER" id="PTHR31302">
    <property type="entry name" value="TRANSMEMBRANE PROTEIN WITH METALLOPHOSPHOESTERASE DOMAIN-RELATED"/>
    <property type="match status" value="1"/>
</dbReference>
<dbReference type="InterPro" id="IPR051158">
    <property type="entry name" value="Metallophosphoesterase_sf"/>
</dbReference>
<protein>
    <submittedName>
        <fullName evidence="3">MPP superfamily phosphohydrolase</fullName>
    </submittedName>
</protein>
<keyword evidence="1" id="KW-0472">Membrane</keyword>
<dbReference type="Proteomes" id="UP000759443">
    <property type="component" value="Unassembled WGS sequence"/>
</dbReference>
<dbReference type="Gene3D" id="3.60.21.10">
    <property type="match status" value="1"/>
</dbReference>
<evidence type="ECO:0000256" key="1">
    <source>
        <dbReference type="SAM" id="Phobius"/>
    </source>
</evidence>
<organism evidence="3 4">
    <name type="scientific">Rhizobium halophytocola</name>
    <dbReference type="NCBI Taxonomy" id="735519"/>
    <lineage>
        <taxon>Bacteria</taxon>
        <taxon>Pseudomonadati</taxon>
        <taxon>Pseudomonadota</taxon>
        <taxon>Alphaproteobacteria</taxon>
        <taxon>Hyphomicrobiales</taxon>
        <taxon>Rhizobiaceae</taxon>
        <taxon>Rhizobium/Agrobacterium group</taxon>
        <taxon>Rhizobium</taxon>
    </lineage>
</organism>
<evidence type="ECO:0000259" key="2">
    <source>
        <dbReference type="Pfam" id="PF00149"/>
    </source>
</evidence>
<keyword evidence="1" id="KW-0812">Transmembrane</keyword>
<feature type="transmembrane region" description="Helical" evidence="1">
    <location>
        <begin position="57"/>
        <end position="82"/>
    </location>
</feature>
<dbReference type="InterPro" id="IPR004843">
    <property type="entry name" value="Calcineurin-like_PHP"/>
</dbReference>
<dbReference type="SUPFAM" id="SSF56300">
    <property type="entry name" value="Metallo-dependent phosphatases"/>
    <property type="match status" value="1"/>
</dbReference>
<sequence>MFHIIFSLPWLYVTARFIQPLPWPFAAKLALALLLLIGSQYHFFARLSSGSVLAPEFPRPLVIAFNLLFGALVLLAVLQIVVDLASLATMLVRREVIFVPPSIRYAIGVLALGLAGFGVSQAIRVPPLKDIEVKIAGLPEAFDGYRLLQLTDLHLTTLFPRRFAEEVVARANALEADLIVVTGDFADGTVANRRDDVAPLAGLSAPDGVFAIPGNHEYVFDYRDWMHHIEGLGLTMLENRHAVLTRGDAQLVLAGTTDLSARGTGAPRHDLAAALDGAPAGAPVILLDHQPRGARDAAAAGVALQLSGHTHGGMVLGLERLVARGNNGFVSGFYQVGGMTLYVNNGTALWPGFALRLGKPAELTRITLKRAES</sequence>
<reference evidence="3 4" key="1">
    <citation type="submission" date="2021-03" db="EMBL/GenBank/DDBJ databases">
        <title>Genomic Encyclopedia of Type Strains, Phase IV (KMG-IV): sequencing the most valuable type-strain genomes for metagenomic binning, comparative biology and taxonomic classification.</title>
        <authorList>
            <person name="Goeker M."/>
        </authorList>
    </citation>
    <scope>NUCLEOTIDE SEQUENCE [LARGE SCALE GENOMIC DNA]</scope>
    <source>
        <strain evidence="3 4">DSM 21600</strain>
    </source>
</reference>
<comment type="caution">
    <text evidence="3">The sequence shown here is derived from an EMBL/GenBank/DDBJ whole genome shotgun (WGS) entry which is preliminary data.</text>
</comment>
<gene>
    <name evidence="3" type="ORF">J2Z17_004741</name>
</gene>
<dbReference type="RefSeq" id="WP_209948945.1">
    <property type="nucleotide sequence ID" value="NZ_JAGGJU010000016.1"/>
</dbReference>
<keyword evidence="4" id="KW-1185">Reference proteome</keyword>